<feature type="domain" description="Mce/MlaD" evidence="1">
    <location>
        <begin position="37"/>
        <end position="114"/>
    </location>
</feature>
<reference evidence="2 3" key="1">
    <citation type="submission" date="2015-11" db="EMBL/GenBank/DDBJ databases">
        <title>Genomic analysis of 38 Legionella species identifies large and diverse effector repertoires.</title>
        <authorList>
            <person name="Burstein D."/>
            <person name="Amaro F."/>
            <person name="Zusman T."/>
            <person name="Lifshitz Z."/>
            <person name="Cohen O."/>
            <person name="Gilbert J.A."/>
            <person name="Pupko T."/>
            <person name="Shuman H.A."/>
            <person name="Segal G."/>
        </authorList>
    </citation>
    <scope>NUCLEOTIDE SEQUENCE [LARGE SCALE GENOMIC DNA]</scope>
    <source>
        <strain evidence="2 3">Mt.St.Helens-9</strain>
    </source>
</reference>
<dbReference type="PANTHER" id="PTHR36698:SF2">
    <property type="entry name" value="MCE_MLAD DOMAIN-CONTAINING PROTEIN"/>
    <property type="match status" value="1"/>
</dbReference>
<dbReference type="STRING" id="452.Lspi_1220"/>
<dbReference type="InterPro" id="IPR003399">
    <property type="entry name" value="Mce/MlaD"/>
</dbReference>
<dbReference type="Proteomes" id="UP000054877">
    <property type="component" value="Unassembled WGS sequence"/>
</dbReference>
<dbReference type="AlphaFoldDB" id="A0A0W0Z5M4"/>
<evidence type="ECO:0000313" key="3">
    <source>
        <dbReference type="Proteomes" id="UP000054877"/>
    </source>
</evidence>
<dbReference type="OrthoDB" id="9806984at2"/>
<dbReference type="PATRIC" id="fig|452.5.peg.1348"/>
<dbReference type="PANTHER" id="PTHR36698">
    <property type="entry name" value="BLL5892 PROTEIN"/>
    <property type="match status" value="1"/>
</dbReference>
<evidence type="ECO:0000313" key="2">
    <source>
        <dbReference type="EMBL" id="KTD64413.1"/>
    </source>
</evidence>
<accession>A0A0W0Z5M4</accession>
<sequence>MESKTNYTMVGLSVLILTSALLASALWLSVGFNQKQYKTYAVYFHEAVSGLSGESPVKFNGVQVGYVKKIALNHVNPQQVRILLAIEEGTPITTSTTATLISQGITGTTYIGLSASSSDLTPLQKKAKEPYPVIPSRPSLFNQLDKVLKDVSENINSVSMDIKKIFDKENTEHLKKTLANLQIFTDTIAENKQSIKESLQHANVLLRNMAKASEQFPEMVKELKNGVHNISAAGTKVSSTMDAGKTALDKLSQQTIPPAVLLLQRLNHIAANLEQVSTQMQRNPSVIIRGTKPPPPGPGE</sequence>
<keyword evidence="3" id="KW-1185">Reference proteome</keyword>
<dbReference type="Pfam" id="PF02470">
    <property type="entry name" value="MlaD"/>
    <property type="match status" value="1"/>
</dbReference>
<evidence type="ECO:0000259" key="1">
    <source>
        <dbReference type="Pfam" id="PF02470"/>
    </source>
</evidence>
<comment type="caution">
    <text evidence="2">The sequence shown here is derived from an EMBL/GenBank/DDBJ whole genome shotgun (WGS) entry which is preliminary data.</text>
</comment>
<gene>
    <name evidence="2" type="ORF">Lspi_1220</name>
</gene>
<organism evidence="2 3">
    <name type="scientific">Legionella spiritensis</name>
    <dbReference type="NCBI Taxonomy" id="452"/>
    <lineage>
        <taxon>Bacteria</taxon>
        <taxon>Pseudomonadati</taxon>
        <taxon>Pseudomonadota</taxon>
        <taxon>Gammaproteobacteria</taxon>
        <taxon>Legionellales</taxon>
        <taxon>Legionellaceae</taxon>
        <taxon>Legionella</taxon>
    </lineage>
</organism>
<dbReference type="EMBL" id="LNYX01000013">
    <property type="protein sequence ID" value="KTD64413.1"/>
    <property type="molecule type" value="Genomic_DNA"/>
</dbReference>
<name>A0A0W0Z5M4_LEGSP</name>
<proteinExistence type="predicted"/>
<protein>
    <submittedName>
        <fullName evidence="2">ABC transport system periplasmic substrate binding protein</fullName>
    </submittedName>
</protein>
<dbReference type="RefSeq" id="WP_065238389.1">
    <property type="nucleotide sequence ID" value="NZ_CAAAII010000005.1"/>
</dbReference>